<sequence>ARLRVSAEDTCPHTRVTPADAGRSEPLCRERRTPAARPDFEHNQCRTTAFEPQENRSAPHCRFRNAWFCQINDELRRERKPGMARPGALPLTLGLIIALLTAQTNSQLASAPSPADAHTVLVDHAYCSDPVSGSITCSVAVVSGMLAAQIELVIIFNDDTRFTKVIEPDSPVYETTIVVESSQSRGNIFAFATFQDGTTVESPTVDLTPYPSPPPPSPPFPPPSPLSPPPSPSPIAPSPSEKPPPPSTSPPPSPMHSPPSIPSPSPSSPLPPPPKETSPPPPQKSPPPSPSMSPPPPPVESPPPPPVESPPPPSKSSPPPPPKNSPPPPPKS</sequence>
<dbReference type="EMBL" id="GDKF01008147">
    <property type="protein sequence ID" value="JAT70475.1"/>
    <property type="molecule type" value="Transcribed_RNA"/>
</dbReference>
<name>A0A1D1ZUQ1_AUXPR</name>
<feature type="region of interest" description="Disordered" evidence="1">
    <location>
        <begin position="200"/>
        <end position="332"/>
    </location>
</feature>
<feature type="compositionally biased region" description="Pro residues" evidence="1">
    <location>
        <begin position="210"/>
        <end position="332"/>
    </location>
</feature>
<accession>A0A1D1ZUQ1</accession>
<organism evidence="2">
    <name type="scientific">Auxenochlorella protothecoides</name>
    <name type="common">Green microalga</name>
    <name type="synonym">Chlorella protothecoides</name>
    <dbReference type="NCBI Taxonomy" id="3075"/>
    <lineage>
        <taxon>Eukaryota</taxon>
        <taxon>Viridiplantae</taxon>
        <taxon>Chlorophyta</taxon>
        <taxon>core chlorophytes</taxon>
        <taxon>Trebouxiophyceae</taxon>
        <taxon>Chlorellales</taxon>
        <taxon>Chlorellaceae</taxon>
        <taxon>Auxenochlorella</taxon>
    </lineage>
</organism>
<feature type="compositionally biased region" description="Basic and acidic residues" evidence="1">
    <location>
        <begin position="1"/>
        <end position="12"/>
    </location>
</feature>
<gene>
    <name evidence="2" type="ORF">g.19734</name>
</gene>
<dbReference type="AlphaFoldDB" id="A0A1D1ZUQ1"/>
<reference evidence="2" key="1">
    <citation type="submission" date="2015-08" db="EMBL/GenBank/DDBJ databases">
        <authorList>
            <person name="Babu N.S."/>
            <person name="Beckwith C.J."/>
            <person name="Beseler K.G."/>
            <person name="Brison A."/>
            <person name="Carone J.V."/>
            <person name="Caskin T.P."/>
            <person name="Diamond M."/>
            <person name="Durham M.E."/>
            <person name="Foxe J.M."/>
            <person name="Go M."/>
            <person name="Henderson B.A."/>
            <person name="Jones I.B."/>
            <person name="McGettigan J.A."/>
            <person name="Micheletti S.J."/>
            <person name="Nasrallah M.E."/>
            <person name="Ortiz D."/>
            <person name="Piller C.R."/>
            <person name="Privatt S.R."/>
            <person name="Schneider S.L."/>
            <person name="Sharp S."/>
            <person name="Smith T.C."/>
            <person name="Stanton J.D."/>
            <person name="Ullery H.E."/>
            <person name="Wilson R.J."/>
            <person name="Serrano M.G."/>
            <person name="Buck G."/>
            <person name="Lee V."/>
            <person name="Wang Y."/>
            <person name="Carvalho R."/>
            <person name="Voegtly L."/>
            <person name="Shi R."/>
            <person name="Duckworth R."/>
            <person name="Johnson A."/>
            <person name="Loviza R."/>
            <person name="Walstead R."/>
            <person name="Shah Z."/>
            <person name="Kiflezghi M."/>
            <person name="Wade K."/>
            <person name="Ball S.L."/>
            <person name="Bradley K.W."/>
            <person name="Asai D.J."/>
            <person name="Bowman C.A."/>
            <person name="Russell D.A."/>
            <person name="Pope W.H."/>
            <person name="Jacobs-Sera D."/>
            <person name="Hendrix R.W."/>
            <person name="Hatfull G.F."/>
        </authorList>
    </citation>
    <scope>NUCLEOTIDE SEQUENCE</scope>
</reference>
<feature type="region of interest" description="Disordered" evidence="1">
    <location>
        <begin position="1"/>
        <end position="26"/>
    </location>
</feature>
<protein>
    <submittedName>
        <fullName evidence="2">Uncharacterized protein</fullName>
    </submittedName>
</protein>
<evidence type="ECO:0000313" key="2">
    <source>
        <dbReference type="EMBL" id="JAT70475.1"/>
    </source>
</evidence>
<dbReference type="PRINTS" id="PR01217">
    <property type="entry name" value="PRICHEXTENSN"/>
</dbReference>
<proteinExistence type="predicted"/>
<feature type="non-terminal residue" evidence="2">
    <location>
        <position position="332"/>
    </location>
</feature>
<evidence type="ECO:0000256" key="1">
    <source>
        <dbReference type="SAM" id="MobiDB-lite"/>
    </source>
</evidence>
<feature type="non-terminal residue" evidence="2">
    <location>
        <position position="1"/>
    </location>
</feature>